<evidence type="ECO:0000313" key="5">
    <source>
        <dbReference type="Proteomes" id="UP000272464"/>
    </source>
</evidence>
<evidence type="ECO:0000256" key="2">
    <source>
        <dbReference type="ARBA" id="ARBA00022801"/>
    </source>
</evidence>
<keyword evidence="2 3" id="KW-0378">Hydrolase</keyword>
<dbReference type="EC" id="3.5.1.44" evidence="3"/>
<dbReference type="EMBL" id="RZNX01000005">
    <property type="protein sequence ID" value="RUT29734.1"/>
    <property type="molecule type" value="Genomic_DNA"/>
</dbReference>
<dbReference type="InterPro" id="IPR005659">
    <property type="entry name" value="Chemorcpt_Glu_NH3ase_CheD"/>
</dbReference>
<dbReference type="OrthoDB" id="9807202at2"/>
<protein>
    <recommendedName>
        <fullName evidence="3">Probable chemoreceptor glutamine deamidase CheD</fullName>
        <ecNumber evidence="3">3.5.1.44</ecNumber>
    </recommendedName>
</protein>
<dbReference type="Pfam" id="PF03975">
    <property type="entry name" value="CheD"/>
    <property type="match status" value="1"/>
</dbReference>
<comment type="function">
    <text evidence="3">Probably deamidates glutamine residues to glutamate on methyl-accepting chemotaxis receptors (MCPs), playing an important role in chemotaxis.</text>
</comment>
<proteinExistence type="inferred from homology"/>
<name>A0A3S1B6I4_9BACL</name>
<comment type="catalytic activity">
    <reaction evidence="3">
        <text>L-glutaminyl-[protein] + H2O = L-glutamyl-[protein] + NH4(+)</text>
        <dbReference type="Rhea" id="RHEA:16441"/>
        <dbReference type="Rhea" id="RHEA-COMP:10207"/>
        <dbReference type="Rhea" id="RHEA-COMP:10208"/>
        <dbReference type="ChEBI" id="CHEBI:15377"/>
        <dbReference type="ChEBI" id="CHEBI:28938"/>
        <dbReference type="ChEBI" id="CHEBI:29973"/>
        <dbReference type="ChEBI" id="CHEBI:30011"/>
        <dbReference type="EC" id="3.5.1.44"/>
    </reaction>
</comment>
<evidence type="ECO:0000313" key="4">
    <source>
        <dbReference type="EMBL" id="RUT29734.1"/>
    </source>
</evidence>
<dbReference type="HAMAP" id="MF_01440">
    <property type="entry name" value="CheD"/>
    <property type="match status" value="1"/>
</dbReference>
<dbReference type="Proteomes" id="UP000272464">
    <property type="component" value="Unassembled WGS sequence"/>
</dbReference>
<dbReference type="RefSeq" id="WP_127199680.1">
    <property type="nucleotide sequence ID" value="NZ_RZNX01000005.1"/>
</dbReference>
<dbReference type="PANTHER" id="PTHR35147">
    <property type="entry name" value="CHEMORECEPTOR GLUTAMINE DEAMIDASE CHED-RELATED"/>
    <property type="match status" value="1"/>
</dbReference>
<keyword evidence="5" id="KW-1185">Reference proteome</keyword>
<keyword evidence="1 3" id="KW-0145">Chemotaxis</keyword>
<evidence type="ECO:0000256" key="1">
    <source>
        <dbReference type="ARBA" id="ARBA00022500"/>
    </source>
</evidence>
<comment type="similarity">
    <text evidence="3">Belongs to the CheD family.</text>
</comment>
<accession>A0A3S1B6I4</accession>
<organism evidence="4 5">
    <name type="scientific">Paenibacillus zeisoli</name>
    <dbReference type="NCBI Taxonomy" id="2496267"/>
    <lineage>
        <taxon>Bacteria</taxon>
        <taxon>Bacillati</taxon>
        <taxon>Bacillota</taxon>
        <taxon>Bacilli</taxon>
        <taxon>Bacillales</taxon>
        <taxon>Paenibacillaceae</taxon>
        <taxon>Paenibacillus</taxon>
    </lineage>
</organism>
<dbReference type="InterPro" id="IPR038592">
    <property type="entry name" value="CheD-like_sf"/>
</dbReference>
<dbReference type="InterPro" id="IPR011324">
    <property type="entry name" value="Cytotoxic_necrot_fac-like_cat"/>
</dbReference>
<dbReference type="GO" id="GO:0050568">
    <property type="term" value="F:protein-glutamine glutaminase activity"/>
    <property type="evidence" value="ECO:0007669"/>
    <property type="project" value="UniProtKB-UniRule"/>
</dbReference>
<comment type="caution">
    <text evidence="4">The sequence shown here is derived from an EMBL/GenBank/DDBJ whole genome shotgun (WGS) entry which is preliminary data.</text>
</comment>
<dbReference type="SUPFAM" id="SSF64438">
    <property type="entry name" value="CNF1/YfiH-like putative cysteine hydrolases"/>
    <property type="match status" value="1"/>
</dbReference>
<dbReference type="PANTHER" id="PTHR35147:SF1">
    <property type="entry name" value="CHEMORECEPTOR GLUTAMINE DEAMIDASE CHED-RELATED"/>
    <property type="match status" value="1"/>
</dbReference>
<sequence length="165" mass="17674">MIDQQRIIKVGMAELDVIEKEGLIRTTGLGSCVGVTLYDPYVKVGALAHVMLPSSDIARDGVLNIAKYADTAVPTIYQKVIALGASPKRLVAKMAGGSQMFSFAGKGDALRIGPRNVESCKLKLEELGVPLIGEDTGGNYGRTIEMDCETGILFIRSVQMGKKEL</sequence>
<dbReference type="CDD" id="cd16352">
    <property type="entry name" value="CheD"/>
    <property type="match status" value="1"/>
</dbReference>
<dbReference type="AlphaFoldDB" id="A0A3S1B6I4"/>
<gene>
    <name evidence="3" type="primary">cheD</name>
    <name evidence="4" type="ORF">EJP77_12990</name>
</gene>
<dbReference type="GO" id="GO:0006935">
    <property type="term" value="P:chemotaxis"/>
    <property type="evidence" value="ECO:0007669"/>
    <property type="project" value="UniProtKB-UniRule"/>
</dbReference>
<reference evidence="4 5" key="1">
    <citation type="submission" date="2018-12" db="EMBL/GenBank/DDBJ databases">
        <authorList>
            <person name="Sun L."/>
            <person name="Chen Z."/>
        </authorList>
    </citation>
    <scope>NUCLEOTIDE SEQUENCE [LARGE SCALE GENOMIC DNA]</scope>
    <source>
        <strain evidence="4 5">3-5-3</strain>
    </source>
</reference>
<dbReference type="Gene3D" id="3.30.1330.200">
    <property type="match status" value="1"/>
</dbReference>
<evidence type="ECO:0000256" key="3">
    <source>
        <dbReference type="HAMAP-Rule" id="MF_01440"/>
    </source>
</evidence>